<evidence type="ECO:0000256" key="6">
    <source>
        <dbReference type="ARBA" id="ARBA00022801"/>
    </source>
</evidence>
<dbReference type="EC" id="3.4.11.-" evidence="10"/>
<keyword evidence="6 9" id="KW-0378">Hydrolase</keyword>
<dbReference type="Proteomes" id="UP000257080">
    <property type="component" value="Unassembled WGS sequence"/>
</dbReference>
<evidence type="ECO:0000256" key="9">
    <source>
        <dbReference type="RuleBase" id="RU004386"/>
    </source>
</evidence>
<dbReference type="Gene3D" id="3.40.630.10">
    <property type="entry name" value="Zn peptidases"/>
    <property type="match status" value="2"/>
</dbReference>
<dbReference type="OrthoDB" id="5288740at2"/>
<keyword evidence="7 9" id="KW-0862">Zinc</keyword>
<organism evidence="11 12">
    <name type="scientific">Subtercola boreus</name>
    <dbReference type="NCBI Taxonomy" id="120213"/>
    <lineage>
        <taxon>Bacteria</taxon>
        <taxon>Bacillati</taxon>
        <taxon>Actinomycetota</taxon>
        <taxon>Actinomycetes</taxon>
        <taxon>Micrococcales</taxon>
        <taxon>Microbacteriaceae</taxon>
        <taxon>Subtercola</taxon>
    </lineage>
</organism>
<dbReference type="GO" id="GO:0008237">
    <property type="term" value="F:metallopeptidase activity"/>
    <property type="evidence" value="ECO:0007669"/>
    <property type="project" value="UniProtKB-KW"/>
</dbReference>
<evidence type="ECO:0000256" key="2">
    <source>
        <dbReference type="ARBA" id="ARBA00008290"/>
    </source>
</evidence>
<dbReference type="GO" id="GO:0005737">
    <property type="term" value="C:cytoplasm"/>
    <property type="evidence" value="ECO:0007669"/>
    <property type="project" value="UniProtKB-ARBA"/>
</dbReference>
<dbReference type="PRINTS" id="PR00932">
    <property type="entry name" value="AMINO1PTASE"/>
</dbReference>
<comment type="cofactor">
    <cofactor evidence="1 10">
        <name>Zn(2+)</name>
        <dbReference type="ChEBI" id="CHEBI:29105"/>
    </cofactor>
</comment>
<reference evidence="11 12" key="1">
    <citation type="submission" date="2017-04" db="EMBL/GenBank/DDBJ databases">
        <title>Comparative genome analysis of Subtercola boreus.</title>
        <authorList>
            <person name="Cho Y.-J."/>
            <person name="Cho A."/>
            <person name="Kim O.-S."/>
            <person name="Lee J.-I."/>
        </authorList>
    </citation>
    <scope>NUCLEOTIDE SEQUENCE [LARGE SCALE GENOMIC DNA]</scope>
    <source>
        <strain evidence="11 12">P28004</strain>
    </source>
</reference>
<evidence type="ECO:0000313" key="12">
    <source>
        <dbReference type="Proteomes" id="UP000257080"/>
    </source>
</evidence>
<dbReference type="GO" id="GO:0004177">
    <property type="term" value="F:aminopeptidase activity"/>
    <property type="evidence" value="ECO:0007669"/>
    <property type="project" value="UniProtKB-KW"/>
</dbReference>
<evidence type="ECO:0000256" key="5">
    <source>
        <dbReference type="ARBA" id="ARBA00022723"/>
    </source>
</evidence>
<evidence type="ECO:0000313" key="11">
    <source>
        <dbReference type="EMBL" id="RFA29447.1"/>
    </source>
</evidence>
<keyword evidence="4 9" id="KW-0645">Protease</keyword>
<name>A0A3E0WFY8_9MICO</name>
<dbReference type="GO" id="GO:0006508">
    <property type="term" value="P:proteolysis"/>
    <property type="evidence" value="ECO:0007669"/>
    <property type="project" value="UniProtKB-KW"/>
</dbReference>
<dbReference type="SUPFAM" id="SSF53187">
    <property type="entry name" value="Zn-dependent exopeptidases"/>
    <property type="match status" value="1"/>
</dbReference>
<dbReference type="PANTHER" id="PTHR28570:SF3">
    <property type="entry name" value="ASPARTYL AMINOPEPTIDASE"/>
    <property type="match status" value="1"/>
</dbReference>
<dbReference type="EMBL" id="NBXE01000002">
    <property type="protein sequence ID" value="RFA29447.1"/>
    <property type="molecule type" value="Genomic_DNA"/>
</dbReference>
<dbReference type="PANTHER" id="PTHR28570">
    <property type="entry name" value="ASPARTYL AMINOPEPTIDASE"/>
    <property type="match status" value="1"/>
</dbReference>
<evidence type="ECO:0000256" key="10">
    <source>
        <dbReference type="RuleBase" id="RU004387"/>
    </source>
</evidence>
<comment type="similarity">
    <text evidence="2 9">Belongs to the peptidase M18 family.</text>
</comment>
<evidence type="ECO:0000256" key="4">
    <source>
        <dbReference type="ARBA" id="ARBA00022670"/>
    </source>
</evidence>
<evidence type="ECO:0000256" key="7">
    <source>
        <dbReference type="ARBA" id="ARBA00022833"/>
    </source>
</evidence>
<comment type="caution">
    <text evidence="11">The sequence shown here is derived from an EMBL/GenBank/DDBJ whole genome shotgun (WGS) entry which is preliminary data.</text>
</comment>
<accession>A0A3E0WFY8</accession>
<protein>
    <recommendedName>
        <fullName evidence="10">M18 family aminopeptidase</fullName>
        <ecNumber evidence="10">3.4.11.-</ecNumber>
    </recommendedName>
</protein>
<sequence length="495" mass="50386">MDAALDFSAYIDDFARFISASPSSYHAAAEVGRQLSEAGFTRLDETESWAAGAGGGSVAGEPEAWSAGAHPSTAGRFYVIRDGAVVAWIVPEGAGPTSPFRILGAHTDSPGFKLKPKPTIGSNGWLQAGVEVYGGPLLNSWLDRELELAGRLVTRDGRELLVRTGPFLRIPQLAIHLDRDVNTGLTLDRQRHTTPVFGVGPLDSTDLVDHLAGLAEEGLSGADVAGYDILTADTTPPARFGLDGQLFAAGRMDNLTSVFAGLRALLEAAAAPDRGAAGAGAGAAGVGAAGVGSAGVGAAGAGAAGVGAAGVGSVAASPHISVLAAFDHQELGSESRSGASGPLLDDILTRISGGLGASTEQRLRAYAGSWCLSADAGHSVHPNYPEKHDPANRVIAGGGPLLKINANQRYATDAQGAALWAAACEQAGVAYQEFVSNNAVPCGSTIGPLTATRLGIRTVDVGVPLLSMHSARELCHVNDPVALAATITAFFAPRP</sequence>
<evidence type="ECO:0000256" key="8">
    <source>
        <dbReference type="ARBA" id="ARBA00023049"/>
    </source>
</evidence>
<keyword evidence="8 9" id="KW-0482">Metalloprotease</keyword>
<evidence type="ECO:0000256" key="3">
    <source>
        <dbReference type="ARBA" id="ARBA00022438"/>
    </source>
</evidence>
<dbReference type="RefSeq" id="WP_116416971.1">
    <property type="nucleotide sequence ID" value="NZ_NBXC01000002.1"/>
</dbReference>
<dbReference type="AlphaFoldDB" id="A0A3E0WFY8"/>
<proteinExistence type="inferred from homology"/>
<dbReference type="SUPFAM" id="SSF101821">
    <property type="entry name" value="Aminopeptidase/glucanase lid domain"/>
    <property type="match status" value="1"/>
</dbReference>
<evidence type="ECO:0000256" key="1">
    <source>
        <dbReference type="ARBA" id="ARBA00001947"/>
    </source>
</evidence>
<keyword evidence="5 9" id="KW-0479">Metal-binding</keyword>
<gene>
    <name evidence="11" type="ORF">B7R25_00130</name>
</gene>
<dbReference type="Pfam" id="PF02127">
    <property type="entry name" value="Peptidase_M18"/>
    <property type="match status" value="2"/>
</dbReference>
<dbReference type="NCBIfam" id="NF002759">
    <property type="entry name" value="PRK02813.1"/>
    <property type="match status" value="1"/>
</dbReference>
<dbReference type="InterPro" id="IPR023358">
    <property type="entry name" value="Peptidase_M18_dom2"/>
</dbReference>
<dbReference type="InterPro" id="IPR001948">
    <property type="entry name" value="Peptidase_M18"/>
</dbReference>
<dbReference type="GO" id="GO:0008270">
    <property type="term" value="F:zinc ion binding"/>
    <property type="evidence" value="ECO:0007669"/>
    <property type="project" value="InterPro"/>
</dbReference>
<dbReference type="Gene3D" id="2.30.250.10">
    <property type="entry name" value="Aminopeptidase i, Domain 2"/>
    <property type="match status" value="1"/>
</dbReference>
<keyword evidence="3 9" id="KW-0031">Aminopeptidase</keyword>